<dbReference type="EMBL" id="BTRK01000003">
    <property type="protein sequence ID" value="GMR40045.1"/>
    <property type="molecule type" value="Genomic_DNA"/>
</dbReference>
<dbReference type="SMART" id="SM00225">
    <property type="entry name" value="BTB"/>
    <property type="match status" value="1"/>
</dbReference>
<dbReference type="InterPro" id="IPR000210">
    <property type="entry name" value="BTB/POZ_dom"/>
</dbReference>
<reference evidence="3" key="1">
    <citation type="submission" date="2022-10" db="EMBL/GenBank/DDBJ databases">
        <title>Genome assembly of Pristionchus species.</title>
        <authorList>
            <person name="Yoshida K."/>
            <person name="Sommer R.J."/>
        </authorList>
    </citation>
    <scope>NUCLEOTIDE SEQUENCE [LARGE SCALE GENOMIC DNA]</scope>
    <source>
        <strain evidence="3">RS5460</strain>
    </source>
</reference>
<name>A0AAN4ZLX7_9BILA</name>
<protein>
    <recommendedName>
        <fullName evidence="1">BTB domain-containing protein</fullName>
    </recommendedName>
</protein>
<feature type="domain" description="BTB" evidence="1">
    <location>
        <begin position="16"/>
        <end position="75"/>
    </location>
</feature>
<dbReference type="SUPFAM" id="SSF54695">
    <property type="entry name" value="POZ domain"/>
    <property type="match status" value="1"/>
</dbReference>
<sequence length="135" mass="15596">ESKRGGHQLFDHPFYPDTVIIRARGRNFNVSASLLSLHSPYFYELFYGENAKGLNGRYELDVDPHTFGDLLDMMYPSYKHTDCCANCSNSTIDRLNLALQLELRFAVKRLINDNNISSGRSTGRWSELRELRIVY</sequence>
<comment type="caution">
    <text evidence="2">The sequence shown here is derived from an EMBL/GenBank/DDBJ whole genome shotgun (WGS) entry which is preliminary data.</text>
</comment>
<dbReference type="InterPro" id="IPR011333">
    <property type="entry name" value="SKP1/BTB/POZ_sf"/>
</dbReference>
<evidence type="ECO:0000313" key="3">
    <source>
        <dbReference type="Proteomes" id="UP001328107"/>
    </source>
</evidence>
<accession>A0AAN4ZLX7</accession>
<evidence type="ECO:0000259" key="1">
    <source>
        <dbReference type="PROSITE" id="PS50097"/>
    </source>
</evidence>
<evidence type="ECO:0000313" key="2">
    <source>
        <dbReference type="EMBL" id="GMR40045.1"/>
    </source>
</evidence>
<proteinExistence type="predicted"/>
<feature type="non-terminal residue" evidence="2">
    <location>
        <position position="1"/>
    </location>
</feature>
<dbReference type="AlphaFoldDB" id="A0AAN4ZLX7"/>
<dbReference type="Proteomes" id="UP001328107">
    <property type="component" value="Unassembled WGS sequence"/>
</dbReference>
<dbReference type="PROSITE" id="PS50097">
    <property type="entry name" value="BTB"/>
    <property type="match status" value="1"/>
</dbReference>
<organism evidence="2 3">
    <name type="scientific">Pristionchus mayeri</name>
    <dbReference type="NCBI Taxonomy" id="1317129"/>
    <lineage>
        <taxon>Eukaryota</taxon>
        <taxon>Metazoa</taxon>
        <taxon>Ecdysozoa</taxon>
        <taxon>Nematoda</taxon>
        <taxon>Chromadorea</taxon>
        <taxon>Rhabditida</taxon>
        <taxon>Rhabditina</taxon>
        <taxon>Diplogasteromorpha</taxon>
        <taxon>Diplogasteroidea</taxon>
        <taxon>Neodiplogasteridae</taxon>
        <taxon>Pristionchus</taxon>
    </lineage>
</organism>
<dbReference type="CDD" id="cd18186">
    <property type="entry name" value="BTB_POZ_ZBTB_KLHL-like"/>
    <property type="match status" value="1"/>
</dbReference>
<gene>
    <name evidence="2" type="ORF">PMAYCL1PPCAC_10240</name>
</gene>
<dbReference type="Gene3D" id="3.30.710.10">
    <property type="entry name" value="Potassium Channel Kv1.1, Chain A"/>
    <property type="match status" value="1"/>
</dbReference>
<dbReference type="Pfam" id="PF00651">
    <property type="entry name" value="BTB"/>
    <property type="match status" value="1"/>
</dbReference>
<keyword evidence="3" id="KW-1185">Reference proteome</keyword>